<dbReference type="InterPro" id="IPR025669">
    <property type="entry name" value="AAA_dom"/>
</dbReference>
<evidence type="ECO:0000313" key="2">
    <source>
        <dbReference type="EMBL" id="OSM04361.1"/>
    </source>
</evidence>
<dbReference type="Proteomes" id="UP000194003">
    <property type="component" value="Unassembled WGS sequence"/>
</dbReference>
<dbReference type="SUPFAM" id="SSF52540">
    <property type="entry name" value="P-loop containing nucleoside triphosphate hydrolases"/>
    <property type="match status" value="1"/>
</dbReference>
<reference evidence="2 3" key="1">
    <citation type="journal article" date="2016" name="BMC Genomics">
        <title>Combined genomic and structural analyses of a cultured magnetotactic bacterium reveals its niche adaptation to a dynamic environment.</title>
        <authorList>
            <person name="Araujo A.C."/>
            <person name="Morillo V."/>
            <person name="Cypriano J."/>
            <person name="Teixeira L.C."/>
            <person name="Leao P."/>
            <person name="Lyra S."/>
            <person name="Almeida L.G."/>
            <person name="Bazylinski D.A."/>
            <person name="Vasconcellos A.T."/>
            <person name="Abreu F."/>
            <person name="Lins U."/>
        </authorList>
    </citation>
    <scope>NUCLEOTIDE SEQUENCE [LARGE SCALE GENOMIC DNA]</scope>
    <source>
        <strain evidence="2 3">IT-1</strain>
    </source>
</reference>
<gene>
    <name evidence="2" type="ORF">MAIT1_04257</name>
</gene>
<organism evidence="2 3">
    <name type="scientific">Magnetofaba australis IT-1</name>
    <dbReference type="NCBI Taxonomy" id="1434232"/>
    <lineage>
        <taxon>Bacteria</taxon>
        <taxon>Pseudomonadati</taxon>
        <taxon>Pseudomonadota</taxon>
        <taxon>Magnetococcia</taxon>
        <taxon>Magnetococcales</taxon>
        <taxon>Magnetococcaceae</taxon>
        <taxon>Magnetofaba</taxon>
    </lineage>
</organism>
<accession>A0A1Y2K7C4</accession>
<dbReference type="Gene3D" id="3.40.50.300">
    <property type="entry name" value="P-loop containing nucleotide triphosphate hydrolases"/>
    <property type="match status" value="1"/>
</dbReference>
<dbReference type="PANTHER" id="PTHR13696">
    <property type="entry name" value="P-LOOP CONTAINING NUCLEOSIDE TRIPHOSPHATE HYDROLASE"/>
    <property type="match status" value="1"/>
</dbReference>
<dbReference type="CDD" id="cd02042">
    <property type="entry name" value="ParAB_family"/>
    <property type="match status" value="1"/>
</dbReference>
<dbReference type="STRING" id="1434232.MAIT1_04257"/>
<protein>
    <submittedName>
        <fullName evidence="2">Putative cobyrinic acid a,c-diamide synthase</fullName>
    </submittedName>
</protein>
<keyword evidence="3" id="KW-1185">Reference proteome</keyword>
<sequence>MKIYAVYNLKGGVGKTTTAVNLAWLSAQEGARTLLWDLDPQGSSSYYMCVSPKVKGGLKGLIRRKHDLDDLLRMSGYANLDVLPADLSYRNLDIHLHHAKHGEEALLRILKPLRQSYDRVILDCPPGLSALAENIFRMSDALTLPMIPTTLSLKAYNRLIEFLNQKRSEKLKVLPFFNQVSAAKPIHKVVSRTVPLKHPAFLKATIPDSNLIEAMGMKRAPLLAYAPTSEEAQAYRNLWSAILARTDPDSVDERGKFRRFRIDESKKKKKK</sequence>
<dbReference type="RefSeq" id="WP_085442448.1">
    <property type="nucleotide sequence ID" value="NZ_LVJN01000019.1"/>
</dbReference>
<evidence type="ECO:0000259" key="1">
    <source>
        <dbReference type="Pfam" id="PF13614"/>
    </source>
</evidence>
<feature type="domain" description="AAA" evidence="1">
    <location>
        <begin position="1"/>
        <end position="168"/>
    </location>
</feature>
<dbReference type="AlphaFoldDB" id="A0A1Y2K7C4"/>
<dbReference type="EMBL" id="LVJN01000019">
    <property type="protein sequence ID" value="OSM04361.1"/>
    <property type="molecule type" value="Genomic_DNA"/>
</dbReference>
<proteinExistence type="predicted"/>
<comment type="caution">
    <text evidence="2">The sequence shown here is derived from an EMBL/GenBank/DDBJ whole genome shotgun (WGS) entry which is preliminary data.</text>
</comment>
<dbReference type="InterPro" id="IPR027417">
    <property type="entry name" value="P-loop_NTPase"/>
</dbReference>
<evidence type="ECO:0000313" key="3">
    <source>
        <dbReference type="Proteomes" id="UP000194003"/>
    </source>
</evidence>
<name>A0A1Y2K7C4_9PROT</name>
<dbReference type="PANTHER" id="PTHR13696:SF52">
    <property type="entry name" value="PARA FAMILY PROTEIN CT_582"/>
    <property type="match status" value="1"/>
</dbReference>
<dbReference type="InterPro" id="IPR050678">
    <property type="entry name" value="DNA_Partitioning_ATPase"/>
</dbReference>
<dbReference type="Pfam" id="PF13614">
    <property type="entry name" value="AAA_31"/>
    <property type="match status" value="1"/>
</dbReference>
<dbReference type="OrthoDB" id="9804460at2"/>